<dbReference type="AlphaFoldDB" id="A0A6J7CGC9"/>
<keyword evidence="2" id="KW-1133">Transmembrane helix</keyword>
<evidence type="ECO:0000313" key="3">
    <source>
        <dbReference type="EMBL" id="CAB4857432.1"/>
    </source>
</evidence>
<sequence>MSATARVAAIPQQRQPEVEVAPAAPRVNLRVLATTRSSAPRKPYVILLAAVLTMGLIGSLLLNTITSQNSFVIHDLRKQTDALSQEEQALIQKVGVQESPVALEQKARALGMVPSTSPVFLRLSDGKILGTPTPAKAGPKPVVARAASSAPAVKAATPVKASTPAKAATPVKASTPAKAATPGTGR</sequence>
<proteinExistence type="predicted"/>
<organism evidence="3">
    <name type="scientific">freshwater metagenome</name>
    <dbReference type="NCBI Taxonomy" id="449393"/>
    <lineage>
        <taxon>unclassified sequences</taxon>
        <taxon>metagenomes</taxon>
        <taxon>ecological metagenomes</taxon>
    </lineage>
</organism>
<name>A0A6J7CGC9_9ZZZZ</name>
<gene>
    <name evidence="3" type="ORF">UFOPK3401_00061</name>
</gene>
<keyword evidence="2" id="KW-0472">Membrane</keyword>
<evidence type="ECO:0000256" key="1">
    <source>
        <dbReference type="SAM" id="MobiDB-lite"/>
    </source>
</evidence>
<dbReference type="EMBL" id="CAFBLM010000001">
    <property type="protein sequence ID" value="CAB4857432.1"/>
    <property type="molecule type" value="Genomic_DNA"/>
</dbReference>
<protein>
    <submittedName>
        <fullName evidence="3">Unannotated protein</fullName>
    </submittedName>
</protein>
<reference evidence="3" key="1">
    <citation type="submission" date="2020-05" db="EMBL/GenBank/DDBJ databases">
        <authorList>
            <person name="Chiriac C."/>
            <person name="Salcher M."/>
            <person name="Ghai R."/>
            <person name="Kavagutti S V."/>
        </authorList>
    </citation>
    <scope>NUCLEOTIDE SEQUENCE</scope>
</reference>
<keyword evidence="2" id="KW-0812">Transmembrane</keyword>
<evidence type="ECO:0000256" key="2">
    <source>
        <dbReference type="SAM" id="Phobius"/>
    </source>
</evidence>
<feature type="region of interest" description="Disordered" evidence="1">
    <location>
        <begin position="147"/>
        <end position="186"/>
    </location>
</feature>
<accession>A0A6J7CGC9</accession>
<feature type="compositionally biased region" description="Low complexity" evidence="1">
    <location>
        <begin position="147"/>
        <end position="162"/>
    </location>
</feature>
<feature type="transmembrane region" description="Helical" evidence="2">
    <location>
        <begin position="44"/>
        <end position="62"/>
    </location>
</feature>